<dbReference type="NCBIfam" id="NF007197">
    <property type="entry name" value="PRK09618.1"/>
    <property type="match status" value="1"/>
</dbReference>
<dbReference type="RefSeq" id="WP_184243668.1">
    <property type="nucleotide sequence ID" value="NZ_BAAACU010000022.1"/>
</dbReference>
<keyword evidence="4" id="KW-0966">Cell projection</keyword>
<keyword evidence="4" id="KW-0969">Cilium</keyword>
<reference evidence="4 5" key="1">
    <citation type="submission" date="2020-08" db="EMBL/GenBank/DDBJ databases">
        <title>Genomic Encyclopedia of Type Strains, Phase IV (KMG-IV): sequencing the most valuable type-strain genomes for metagenomic binning, comparative biology and taxonomic classification.</title>
        <authorList>
            <person name="Goeker M."/>
        </authorList>
    </citation>
    <scope>NUCLEOTIDE SEQUENCE [LARGE SCALE GENOMIC DNA]</scope>
    <source>
        <strain evidence="4 5">DSM 11805</strain>
    </source>
</reference>
<comment type="caution">
    <text evidence="4">The sequence shown here is derived from an EMBL/GenBank/DDBJ whole genome shotgun (WGS) entry which is preliminary data.</text>
</comment>
<dbReference type="Proteomes" id="UP000572212">
    <property type="component" value="Unassembled WGS sequence"/>
</dbReference>
<evidence type="ECO:0000256" key="1">
    <source>
        <dbReference type="ARBA" id="ARBA00010577"/>
    </source>
</evidence>
<organism evidence="4 5">
    <name type="scientific">Gracilibacillus halotolerans</name>
    <dbReference type="NCBI Taxonomy" id="74386"/>
    <lineage>
        <taxon>Bacteria</taxon>
        <taxon>Bacillati</taxon>
        <taxon>Bacillota</taxon>
        <taxon>Bacilli</taxon>
        <taxon>Bacillales</taxon>
        <taxon>Bacillaceae</taxon>
        <taxon>Gracilibacillus</taxon>
    </lineage>
</organism>
<evidence type="ECO:0000313" key="5">
    <source>
        <dbReference type="Proteomes" id="UP000572212"/>
    </source>
</evidence>
<dbReference type="GO" id="GO:0044781">
    <property type="term" value="P:bacterial-type flagellum organization"/>
    <property type="evidence" value="ECO:0007669"/>
    <property type="project" value="UniProtKB-KW"/>
</dbReference>
<accession>A0A841RIG0</accession>
<dbReference type="EMBL" id="JACHON010000001">
    <property type="protein sequence ID" value="MBB6511443.1"/>
    <property type="molecule type" value="Genomic_DNA"/>
</dbReference>
<feature type="region of interest" description="Disordered" evidence="3">
    <location>
        <begin position="1"/>
        <end position="21"/>
    </location>
</feature>
<sequence>MTSIDPSLYLRNSQTTRSGSSQLGKDEFLKILMAQLQNQDPLNPMEDKEFISQMANFSSLEQMMNLSSSFEKFVANQNISPVIQYSHLIGKQVEYYRFNEDTGELVQPLEKEIAKVSAVSENKGYAVMELDNGKKIYTDEILKISED</sequence>
<keyword evidence="5" id="KW-1185">Reference proteome</keyword>
<gene>
    <name evidence="4" type="ORF">GGQ92_000210</name>
</gene>
<evidence type="ECO:0000256" key="2">
    <source>
        <dbReference type="ARBA" id="ARBA00022795"/>
    </source>
</evidence>
<name>A0A841RIG0_9BACI</name>
<dbReference type="AlphaFoldDB" id="A0A841RIG0"/>
<evidence type="ECO:0000313" key="4">
    <source>
        <dbReference type="EMBL" id="MBB6511443.1"/>
    </source>
</evidence>
<evidence type="ECO:0000256" key="3">
    <source>
        <dbReference type="SAM" id="MobiDB-lite"/>
    </source>
</evidence>
<dbReference type="InterPro" id="IPR005648">
    <property type="entry name" value="FlgD"/>
</dbReference>
<keyword evidence="2" id="KW-1005">Bacterial flagellum biogenesis</keyword>
<proteinExistence type="inferred from homology"/>
<protein>
    <submittedName>
        <fullName evidence="4">Flagellar basal-body rod modification protein FlgD</fullName>
    </submittedName>
</protein>
<dbReference type="Pfam" id="PF03963">
    <property type="entry name" value="FlgD"/>
    <property type="match status" value="1"/>
</dbReference>
<keyword evidence="4" id="KW-0282">Flagellum</keyword>
<comment type="similarity">
    <text evidence="1">Belongs to the FlgD family.</text>
</comment>